<gene>
    <name evidence="1" type="ORF">CI15_23205</name>
</gene>
<reference evidence="1 2" key="1">
    <citation type="journal article" date="2015" name="Int. J. Syst. Evol. Microbiol.">
        <title>Burkholderia monticola sp. nov., isolated from mountain soil.</title>
        <authorList>
            <person name="Baek I."/>
            <person name="Seo B."/>
            <person name="Lee I."/>
            <person name="Yi H."/>
            <person name="Chun J."/>
        </authorList>
    </citation>
    <scope>NUCLEOTIDE SEQUENCE [LARGE SCALE GENOMIC DNA]</scope>
    <source>
        <strain evidence="1 2">JC2948</strain>
    </source>
</reference>
<dbReference type="AlphaFoldDB" id="A0A149PH69"/>
<protein>
    <recommendedName>
        <fullName evidence="3">Preprotein translocase SecA</fullName>
    </recommendedName>
</protein>
<evidence type="ECO:0000313" key="1">
    <source>
        <dbReference type="EMBL" id="KXU84380.1"/>
    </source>
</evidence>
<proteinExistence type="predicted"/>
<dbReference type="Proteomes" id="UP000075613">
    <property type="component" value="Unassembled WGS sequence"/>
</dbReference>
<keyword evidence="2" id="KW-1185">Reference proteome</keyword>
<sequence length="65" mass="7178">MLSPHELATLLLVKDAPERIDSDRAELGALRDLQLIANEPASSGFHFPRVTPRGDAVLRAFARVR</sequence>
<dbReference type="EMBL" id="LRBG01000036">
    <property type="protein sequence ID" value="KXU84380.1"/>
    <property type="molecule type" value="Genomic_DNA"/>
</dbReference>
<name>A0A149PH69_9BURK</name>
<organism evidence="1 2">
    <name type="scientific">Paraburkholderia monticola</name>
    <dbReference type="NCBI Taxonomy" id="1399968"/>
    <lineage>
        <taxon>Bacteria</taxon>
        <taxon>Pseudomonadati</taxon>
        <taxon>Pseudomonadota</taxon>
        <taxon>Betaproteobacteria</taxon>
        <taxon>Burkholderiales</taxon>
        <taxon>Burkholderiaceae</taxon>
        <taxon>Paraburkholderia</taxon>
    </lineage>
</organism>
<dbReference type="RefSeq" id="WP_062131719.1">
    <property type="nucleotide sequence ID" value="NZ_LRBG01000036.1"/>
</dbReference>
<comment type="caution">
    <text evidence="1">The sequence shown here is derived from an EMBL/GenBank/DDBJ whole genome shotgun (WGS) entry which is preliminary data.</text>
</comment>
<dbReference type="OrthoDB" id="9034987at2"/>
<evidence type="ECO:0000313" key="2">
    <source>
        <dbReference type="Proteomes" id="UP000075613"/>
    </source>
</evidence>
<evidence type="ECO:0008006" key="3">
    <source>
        <dbReference type="Google" id="ProtNLM"/>
    </source>
</evidence>
<accession>A0A149PH69</accession>